<evidence type="ECO:0000313" key="2">
    <source>
        <dbReference type="Proteomes" id="UP001476798"/>
    </source>
</evidence>
<keyword evidence="2" id="KW-1185">Reference proteome</keyword>
<accession>A0ABV0MJP2</accession>
<sequence>MNVHDVRHEALAWLQEEEDGAGVHPYVNDESNVTTQVDLFSEPPADMNDEDSTSAELENIQALRKKEKENFELLLRLNNEEFQRIHHKAELDAQMLHNQQKMQALTADVHSTLKTGKIPTSRKHLTG</sequence>
<dbReference type="EMBL" id="JAHRIO010002124">
    <property type="protein sequence ID" value="MEQ2159320.1"/>
    <property type="molecule type" value="Genomic_DNA"/>
</dbReference>
<dbReference type="Proteomes" id="UP001476798">
    <property type="component" value="Unassembled WGS sequence"/>
</dbReference>
<organism evidence="1 2">
    <name type="scientific">Goodea atripinnis</name>
    <dbReference type="NCBI Taxonomy" id="208336"/>
    <lineage>
        <taxon>Eukaryota</taxon>
        <taxon>Metazoa</taxon>
        <taxon>Chordata</taxon>
        <taxon>Craniata</taxon>
        <taxon>Vertebrata</taxon>
        <taxon>Euteleostomi</taxon>
        <taxon>Actinopterygii</taxon>
        <taxon>Neopterygii</taxon>
        <taxon>Teleostei</taxon>
        <taxon>Neoteleostei</taxon>
        <taxon>Acanthomorphata</taxon>
        <taxon>Ovalentaria</taxon>
        <taxon>Atherinomorphae</taxon>
        <taxon>Cyprinodontiformes</taxon>
        <taxon>Goodeidae</taxon>
        <taxon>Goodea</taxon>
    </lineage>
</organism>
<name>A0ABV0MJP2_9TELE</name>
<comment type="caution">
    <text evidence="1">The sequence shown here is derived from an EMBL/GenBank/DDBJ whole genome shotgun (WGS) entry which is preliminary data.</text>
</comment>
<gene>
    <name evidence="1" type="ORF">GOODEAATRI_021622</name>
</gene>
<protein>
    <submittedName>
        <fullName evidence="1">Uncharacterized protein</fullName>
    </submittedName>
</protein>
<proteinExistence type="predicted"/>
<evidence type="ECO:0000313" key="1">
    <source>
        <dbReference type="EMBL" id="MEQ2159320.1"/>
    </source>
</evidence>
<reference evidence="1 2" key="1">
    <citation type="submission" date="2021-06" db="EMBL/GenBank/DDBJ databases">
        <authorList>
            <person name="Palmer J.M."/>
        </authorList>
    </citation>
    <scope>NUCLEOTIDE SEQUENCE [LARGE SCALE GENOMIC DNA]</scope>
    <source>
        <strain evidence="1 2">GA_2019</strain>
        <tissue evidence="1">Muscle</tissue>
    </source>
</reference>